<dbReference type="AlphaFoldDB" id="I1XHR0"/>
<keyword evidence="4" id="KW-0413">Isomerase</keyword>
<reference evidence="4 5" key="2">
    <citation type="journal article" date="2013" name="Int. J. Syst. Evol. Microbiol.">
        <title>Methylophaga nitratireducenticrescens sp. nov. and Methylophaga frappieri sp. nov., isolated from the biofilm of the methanol-fed denitrification system treating the seawater at the Montreal Biodome.</title>
        <authorList>
            <person name="Villeneuve C."/>
            <person name="Martineau C."/>
            <person name="Mauffrey F."/>
            <person name="Villemur R."/>
        </authorList>
    </citation>
    <scope>NUCLEOTIDE SEQUENCE [LARGE SCALE GENOMIC DNA]</scope>
    <source>
        <strain evidence="4 5">JAM1</strain>
    </source>
</reference>
<sequence length="323" mass="36824">MRKILVIGATGSLGKVVTENLSLQYEVTGTYCHSKHDERITNIRYLKLDVTDKFDFEKLEHVYDCIVLISGAMPATMHGYQPQKYIDVNITGTLNTLEFCKKTKVRKMIFVMSFSDVAGSFYSGIPITTEQPRSLAMTGDHAVYGISKATACDLIEHYHQEYGLQTVIFRIPTVYCADDNVNYFVDGSKRTKAYVQMIRNVVQYQRIEVWGDPQNAKDMPYVKDFSRLIELAVKSKTAQGLYNAGTGSPVSLEQLVDTIIEIFGEDNSIEKVFLPEKNSQPNFTFDMSRTRAEFGFVPEYDLRRMFLDIRENVDPLVWQSGDK</sequence>
<dbReference type="RefSeq" id="WP_014706304.1">
    <property type="nucleotide sequence ID" value="NC_017857.3"/>
</dbReference>
<dbReference type="PATRIC" id="fig|754476.3.peg.1072"/>
<evidence type="ECO:0000313" key="4">
    <source>
        <dbReference type="EMBL" id="AFI83929.1"/>
    </source>
</evidence>
<evidence type="ECO:0000256" key="2">
    <source>
        <dbReference type="ARBA" id="ARBA00007637"/>
    </source>
</evidence>
<dbReference type="OrthoDB" id="9801785at2"/>
<accession>I1XHR0</accession>
<dbReference type="KEGG" id="mej:Q7A_1089"/>
<dbReference type="Pfam" id="PF01370">
    <property type="entry name" value="Epimerase"/>
    <property type="match status" value="1"/>
</dbReference>
<evidence type="ECO:0000259" key="3">
    <source>
        <dbReference type="Pfam" id="PF01370"/>
    </source>
</evidence>
<feature type="domain" description="NAD-dependent epimerase/dehydratase" evidence="3">
    <location>
        <begin position="4"/>
        <end position="245"/>
    </location>
</feature>
<dbReference type="EC" id="5.1.3.2" evidence="4"/>
<dbReference type="eggNOG" id="COG0451">
    <property type="taxonomic scope" value="Bacteria"/>
</dbReference>
<comment type="similarity">
    <text evidence="2">Belongs to the NAD(P)-dependent epimerase/dehydratase family.</text>
</comment>
<comment type="pathway">
    <text evidence="1">Bacterial outer membrane biogenesis; LPS O-antigen biosynthesis.</text>
</comment>
<protein>
    <submittedName>
        <fullName evidence="4">UDP-glucose 4-epimerase</fullName>
        <ecNumber evidence="4">5.1.3.2</ecNumber>
    </submittedName>
</protein>
<dbReference type="PANTHER" id="PTHR43000">
    <property type="entry name" value="DTDP-D-GLUCOSE 4,6-DEHYDRATASE-RELATED"/>
    <property type="match status" value="1"/>
</dbReference>
<dbReference type="HOGENOM" id="CLU_007383_1_7_6"/>
<evidence type="ECO:0000313" key="5">
    <source>
        <dbReference type="Proteomes" id="UP000009144"/>
    </source>
</evidence>
<dbReference type="GO" id="GO:0003978">
    <property type="term" value="F:UDP-glucose 4-epimerase activity"/>
    <property type="evidence" value="ECO:0007669"/>
    <property type="project" value="UniProtKB-EC"/>
</dbReference>
<gene>
    <name evidence="4" type="ordered locus">Q7A_1089</name>
</gene>
<dbReference type="STRING" id="754476.Q7A_1089"/>
<dbReference type="InterPro" id="IPR036291">
    <property type="entry name" value="NAD(P)-bd_dom_sf"/>
</dbReference>
<proteinExistence type="inferred from homology"/>
<dbReference type="Proteomes" id="UP000009144">
    <property type="component" value="Chromosome"/>
</dbReference>
<reference evidence="4 5" key="1">
    <citation type="journal article" date="2012" name="J. Bacteriol.">
        <title>Complete genome sequences of Methylophaga sp. strain JAM1 and Methylophaga sp. strain JAM7.</title>
        <authorList>
            <person name="Villeneuve C."/>
            <person name="Martineau C."/>
            <person name="Mauffrey F."/>
            <person name="Villemur R."/>
        </authorList>
    </citation>
    <scope>NUCLEOTIDE SEQUENCE [LARGE SCALE GENOMIC DNA]</scope>
    <source>
        <strain evidence="4 5">JAM1</strain>
    </source>
</reference>
<keyword evidence="5" id="KW-1185">Reference proteome</keyword>
<dbReference type="InterPro" id="IPR001509">
    <property type="entry name" value="Epimerase_deHydtase"/>
</dbReference>
<evidence type="ECO:0000256" key="1">
    <source>
        <dbReference type="ARBA" id="ARBA00005125"/>
    </source>
</evidence>
<organism evidence="4 5">
    <name type="scientific">Methylophaga nitratireducenticrescens</name>
    <dbReference type="NCBI Taxonomy" id="754476"/>
    <lineage>
        <taxon>Bacteria</taxon>
        <taxon>Pseudomonadati</taxon>
        <taxon>Pseudomonadota</taxon>
        <taxon>Gammaproteobacteria</taxon>
        <taxon>Thiotrichales</taxon>
        <taxon>Piscirickettsiaceae</taxon>
        <taxon>Methylophaga</taxon>
    </lineage>
</organism>
<dbReference type="EMBL" id="CP003390">
    <property type="protein sequence ID" value="AFI83929.1"/>
    <property type="molecule type" value="Genomic_DNA"/>
</dbReference>
<dbReference type="SUPFAM" id="SSF51735">
    <property type="entry name" value="NAD(P)-binding Rossmann-fold domains"/>
    <property type="match status" value="1"/>
</dbReference>
<name>I1XHR0_METNJ</name>
<dbReference type="Gene3D" id="3.40.50.720">
    <property type="entry name" value="NAD(P)-binding Rossmann-like Domain"/>
    <property type="match status" value="1"/>
</dbReference>